<keyword evidence="6" id="KW-1185">Reference proteome</keyword>
<feature type="compositionally biased region" description="Pro residues" evidence="1">
    <location>
        <begin position="40"/>
        <end position="56"/>
    </location>
</feature>
<evidence type="ECO:0000313" key="5">
    <source>
        <dbReference type="EMBL" id="MFC5753089.1"/>
    </source>
</evidence>
<evidence type="ECO:0000313" key="6">
    <source>
        <dbReference type="Proteomes" id="UP001596074"/>
    </source>
</evidence>
<feature type="region of interest" description="Disordered" evidence="1">
    <location>
        <begin position="36"/>
        <end position="60"/>
    </location>
</feature>
<reference evidence="6" key="1">
    <citation type="journal article" date="2019" name="Int. J. Syst. Evol. Microbiol.">
        <title>The Global Catalogue of Microorganisms (GCM) 10K type strain sequencing project: providing services to taxonomists for standard genome sequencing and annotation.</title>
        <authorList>
            <consortium name="The Broad Institute Genomics Platform"/>
            <consortium name="The Broad Institute Genome Sequencing Center for Infectious Disease"/>
            <person name="Wu L."/>
            <person name="Ma J."/>
        </authorList>
    </citation>
    <scope>NUCLEOTIDE SEQUENCE [LARGE SCALE GENOMIC DNA]</scope>
    <source>
        <strain evidence="6">KCTC 42087</strain>
    </source>
</reference>
<feature type="domain" description="Phosphodiester glycosidase" evidence="4">
    <location>
        <begin position="270"/>
        <end position="440"/>
    </location>
</feature>
<feature type="domain" description="Calcineurin-like phosphoesterase" evidence="3">
    <location>
        <begin position="815"/>
        <end position="974"/>
    </location>
</feature>
<sequence>MSPRPQPHTRPRRGSRFGRPVAALGLAAALVASTAVPAHAAPPAPPPPPAVPPDPASPAAREADRLLLGTQRTAATAGTALETERTSRPVAPGTALTSFDRLDAKGWLRADQLNVDLGAPVQVSPGGVGGRPPTMTRAGYLSPGAVSSVEPLSGQAGRAGAIAGVNGDFFDINNTGAANGPAVDGGKLVKSARPGWPVGTAGVGADGLGQIADILLDGELTLPGGRKAPLDQLNAHTVQKDGIGAFTSLWGTATRGRSLADGAQRVAEALVVNGRVVSVGGAPGSGAIPADGFVLLGREAGGDLLRTLQPGDAVTMAYKARSSAKDPAFAVGGNHVLVRDGQVQPSTDPAAHPRTAVGFTADGRRMLLMTVDGRQLDSRGVTLAELAGLMKEAGAHNAINLDGGGSSTLLAREPGQARGQIENQPSDGAERPTPNGIGLFAKGSGRLKGFWVEPVADPARAPGVGPTRGGRPDRVFPGLTRTLVARGHDEAHGPAAGDPRWSAAGPQGTVNGDGVFRGRRAGAVTVSAADGRARGQVTLTVLGGLARVGATADRVTIPGQDGTGTFGVVGFDRDGFTAPIEPSDTKLTYDTSLLEIKPGDGGTFTATPRKASGSTLVTIEVKGHRTALPISVGLEQRTIAGLDDGAQWRFGSARGSGEVEPVAEGRTGAGLRLSYDFTQSTATRTAYAYPPQPIKVDGQPQALGAWVYGHDKGEWTAFTITDANGQTYSLYGPYIRWTGWRYVEMAVPASVAYPIEVNRFYTIETAANRQYTGEVLIDDLVAKVPPSVDAPPAPPAPADPIVIRDGTAADGTAWRFAVISDAQFVAADPGSVYAQRARRTLREVLAARPDFLVVNGDFVDTGGEADFALARRILDEELGGRLPYHYVPGNHEIYGPGTIDNFRRAFGEPSRTFDHKGTRFVLLDSSTGTYRTSSFDQLRTLRTALDGARRDRSVGSVVVFGHHPARDPLPAKNSQLADRKEAALLERWLAEFRSGTGKGAAVVNAHVGVFNASRVDGVPTFINGNSGKSPAAPPSEGGFTGWTMFGVNATPGQGRALPEWLRAEVRPHVDELTLAAPGQVASGTTADVTATLRQHGRDMPLAYPMSADWSGSPNLHIGSPRTARRQHAAAFDPATGKLTALRPGAVTLTVKVNGVAREVGITVTG</sequence>
<dbReference type="SUPFAM" id="SSF56300">
    <property type="entry name" value="Metallo-dependent phosphatases"/>
    <property type="match status" value="1"/>
</dbReference>
<name>A0ABW1AEX5_9ACTN</name>
<keyword evidence="5" id="KW-0378">Hydrolase</keyword>
<evidence type="ECO:0000259" key="3">
    <source>
        <dbReference type="Pfam" id="PF00149"/>
    </source>
</evidence>
<feature type="signal peptide" evidence="2">
    <location>
        <begin position="1"/>
        <end position="40"/>
    </location>
</feature>
<dbReference type="InterPro" id="IPR018711">
    <property type="entry name" value="NAGPA"/>
</dbReference>
<gene>
    <name evidence="5" type="ORF">ACFPZN_46385</name>
</gene>
<dbReference type="Gene3D" id="2.60.120.430">
    <property type="entry name" value="Galactose-binding lectin"/>
    <property type="match status" value="1"/>
</dbReference>
<dbReference type="InterPro" id="IPR029052">
    <property type="entry name" value="Metallo-depent_PP-like"/>
</dbReference>
<accession>A0ABW1AEX5</accession>
<dbReference type="Gene3D" id="3.60.21.10">
    <property type="match status" value="1"/>
</dbReference>
<feature type="chain" id="PRO_5046164241" evidence="2">
    <location>
        <begin position="41"/>
        <end position="1165"/>
    </location>
</feature>
<protein>
    <submittedName>
        <fullName evidence="5">Phosphodiester glycosidase family protein</fullName>
    </submittedName>
</protein>
<dbReference type="PANTHER" id="PTHR40446:SF2">
    <property type="entry name" value="N-ACETYLGLUCOSAMINE-1-PHOSPHODIESTER ALPHA-N-ACETYLGLUCOSAMINIDASE"/>
    <property type="match status" value="1"/>
</dbReference>
<dbReference type="Pfam" id="PF09992">
    <property type="entry name" value="NAGPA"/>
    <property type="match status" value="1"/>
</dbReference>
<dbReference type="InterPro" id="IPR004843">
    <property type="entry name" value="Calcineurin-like_PHP"/>
</dbReference>
<organism evidence="5 6">
    <name type="scientific">Actinomadura rugatobispora</name>
    <dbReference type="NCBI Taxonomy" id="1994"/>
    <lineage>
        <taxon>Bacteria</taxon>
        <taxon>Bacillati</taxon>
        <taxon>Actinomycetota</taxon>
        <taxon>Actinomycetes</taxon>
        <taxon>Streptosporangiales</taxon>
        <taxon>Thermomonosporaceae</taxon>
        <taxon>Actinomadura</taxon>
    </lineage>
</organism>
<proteinExistence type="predicted"/>
<feature type="region of interest" description="Disordered" evidence="1">
    <location>
        <begin position="415"/>
        <end position="436"/>
    </location>
</feature>
<dbReference type="EMBL" id="JBHSON010000103">
    <property type="protein sequence ID" value="MFC5753089.1"/>
    <property type="molecule type" value="Genomic_DNA"/>
</dbReference>
<keyword evidence="5" id="KW-0326">Glycosidase</keyword>
<comment type="caution">
    <text evidence="5">The sequence shown here is derived from an EMBL/GenBank/DDBJ whole genome shotgun (WGS) entry which is preliminary data.</text>
</comment>
<dbReference type="Pfam" id="PF00149">
    <property type="entry name" value="Metallophos"/>
    <property type="match status" value="1"/>
</dbReference>
<dbReference type="Proteomes" id="UP001596074">
    <property type="component" value="Unassembled WGS sequence"/>
</dbReference>
<evidence type="ECO:0000256" key="1">
    <source>
        <dbReference type="SAM" id="MobiDB-lite"/>
    </source>
</evidence>
<dbReference type="RefSeq" id="WP_378289748.1">
    <property type="nucleotide sequence ID" value="NZ_JBHSON010000103.1"/>
</dbReference>
<dbReference type="PANTHER" id="PTHR40446">
    <property type="entry name" value="N-ACETYLGLUCOSAMINE-1-PHOSPHODIESTER ALPHA-N-ACETYLGLUCOSAMINIDASE"/>
    <property type="match status" value="1"/>
</dbReference>
<keyword evidence="2" id="KW-0732">Signal</keyword>
<dbReference type="GO" id="GO:0016798">
    <property type="term" value="F:hydrolase activity, acting on glycosyl bonds"/>
    <property type="evidence" value="ECO:0007669"/>
    <property type="project" value="UniProtKB-KW"/>
</dbReference>
<evidence type="ECO:0000256" key="2">
    <source>
        <dbReference type="SAM" id="SignalP"/>
    </source>
</evidence>
<evidence type="ECO:0000259" key="4">
    <source>
        <dbReference type="Pfam" id="PF09992"/>
    </source>
</evidence>
<feature type="region of interest" description="Disordered" evidence="1">
    <location>
        <begin position="75"/>
        <end position="94"/>
    </location>
</feature>